<evidence type="ECO:0000313" key="9">
    <source>
        <dbReference type="EMBL" id="OZI56724.1"/>
    </source>
</evidence>
<dbReference type="AlphaFoldDB" id="A0A261U441"/>
<evidence type="ECO:0000256" key="6">
    <source>
        <dbReference type="ARBA" id="ARBA00023125"/>
    </source>
</evidence>
<proteinExistence type="inferred from homology"/>
<name>A0A261U441_9BORD</name>
<evidence type="ECO:0000256" key="7">
    <source>
        <dbReference type="ARBA" id="ARBA00023239"/>
    </source>
</evidence>
<keyword evidence="6" id="KW-0238">DNA-binding</keyword>
<keyword evidence="10" id="KW-1185">Reference proteome</keyword>
<dbReference type="GO" id="GO:0106300">
    <property type="term" value="P:protein-DNA covalent cross-linking repair"/>
    <property type="evidence" value="ECO:0007669"/>
    <property type="project" value="InterPro"/>
</dbReference>
<dbReference type="PANTHER" id="PTHR13604">
    <property type="entry name" value="DC12-RELATED"/>
    <property type="match status" value="1"/>
</dbReference>
<keyword evidence="2 8" id="KW-0645">Protease</keyword>
<dbReference type="Gene3D" id="3.90.1680.10">
    <property type="entry name" value="SOS response associated peptidase-like"/>
    <property type="match status" value="1"/>
</dbReference>
<evidence type="ECO:0000256" key="8">
    <source>
        <dbReference type="RuleBase" id="RU364100"/>
    </source>
</evidence>
<keyword evidence="5" id="KW-0190">Covalent protein-DNA linkage</keyword>
<dbReference type="EMBL" id="NEVQ01000013">
    <property type="protein sequence ID" value="OZI56724.1"/>
    <property type="molecule type" value="Genomic_DNA"/>
</dbReference>
<keyword evidence="3" id="KW-0227">DNA damage</keyword>
<comment type="caution">
    <text evidence="9">The sequence shown here is derived from an EMBL/GenBank/DDBJ whole genome shotgun (WGS) entry which is preliminary data.</text>
</comment>
<dbReference type="SUPFAM" id="SSF143081">
    <property type="entry name" value="BB1717-like"/>
    <property type="match status" value="1"/>
</dbReference>
<evidence type="ECO:0000256" key="3">
    <source>
        <dbReference type="ARBA" id="ARBA00022763"/>
    </source>
</evidence>
<dbReference type="InterPro" id="IPR003738">
    <property type="entry name" value="SRAP"/>
</dbReference>
<evidence type="ECO:0000256" key="5">
    <source>
        <dbReference type="ARBA" id="ARBA00023124"/>
    </source>
</evidence>
<dbReference type="EC" id="3.4.-.-" evidence="8"/>
<dbReference type="RefSeq" id="WP_094838238.1">
    <property type="nucleotide sequence ID" value="NZ_NEVQ01000013.1"/>
</dbReference>
<evidence type="ECO:0000256" key="1">
    <source>
        <dbReference type="ARBA" id="ARBA00008136"/>
    </source>
</evidence>
<protein>
    <recommendedName>
        <fullName evidence="8">Abasic site processing protein</fullName>
        <ecNumber evidence="8">3.4.-.-</ecNumber>
    </recommendedName>
</protein>
<dbReference type="InterPro" id="IPR036590">
    <property type="entry name" value="SRAP-like"/>
</dbReference>
<keyword evidence="7" id="KW-0456">Lyase</keyword>
<dbReference type="PANTHER" id="PTHR13604:SF0">
    <property type="entry name" value="ABASIC SITE PROCESSING PROTEIN HMCES"/>
    <property type="match status" value="1"/>
</dbReference>
<dbReference type="Pfam" id="PF02586">
    <property type="entry name" value="SRAP"/>
    <property type="match status" value="1"/>
</dbReference>
<organism evidence="9 10">
    <name type="scientific">Bordetella genomosp. 4</name>
    <dbReference type="NCBI Taxonomy" id="463044"/>
    <lineage>
        <taxon>Bacteria</taxon>
        <taxon>Pseudomonadati</taxon>
        <taxon>Pseudomonadota</taxon>
        <taxon>Betaproteobacteria</taxon>
        <taxon>Burkholderiales</taxon>
        <taxon>Alcaligenaceae</taxon>
        <taxon>Bordetella</taxon>
    </lineage>
</organism>
<sequence length="229" mass="25649">MCGRIVQKSGPQDYVERIFTNLGRIFDDPVGPRYNVAPGTRPLTIHCLDGAEQMMRLPWGYQPHNSKHFMVNAKLETIQKNGWPWKMLIGRGRILVPADGWYEWKPLTDDPKPPKQPYYIHGDGPLFFAALTAWRPGDELDKAHGFAIATNDSRGGMVDVHDRRPIALPADLARQWIAPDLPVDEAKALLAAGLPETAFTWHPVRLEVGSSKYELPDAIEPVPAIEGEN</sequence>
<keyword evidence="4 8" id="KW-0378">Hydrolase</keyword>
<comment type="similarity">
    <text evidence="1 8">Belongs to the SOS response-associated peptidase family.</text>
</comment>
<dbReference type="GO" id="GO:0016829">
    <property type="term" value="F:lyase activity"/>
    <property type="evidence" value="ECO:0007669"/>
    <property type="project" value="UniProtKB-KW"/>
</dbReference>
<gene>
    <name evidence="9" type="ORF">CAL20_15090</name>
</gene>
<dbReference type="Proteomes" id="UP000216885">
    <property type="component" value="Unassembled WGS sequence"/>
</dbReference>
<dbReference type="GO" id="GO:0003697">
    <property type="term" value="F:single-stranded DNA binding"/>
    <property type="evidence" value="ECO:0007669"/>
    <property type="project" value="InterPro"/>
</dbReference>
<evidence type="ECO:0000256" key="2">
    <source>
        <dbReference type="ARBA" id="ARBA00022670"/>
    </source>
</evidence>
<evidence type="ECO:0000256" key="4">
    <source>
        <dbReference type="ARBA" id="ARBA00022801"/>
    </source>
</evidence>
<accession>A0A261U441</accession>
<dbReference type="GO" id="GO:0006508">
    <property type="term" value="P:proteolysis"/>
    <property type="evidence" value="ECO:0007669"/>
    <property type="project" value="UniProtKB-KW"/>
</dbReference>
<evidence type="ECO:0000313" key="10">
    <source>
        <dbReference type="Proteomes" id="UP000216885"/>
    </source>
</evidence>
<reference evidence="9 10" key="1">
    <citation type="submission" date="2017-05" db="EMBL/GenBank/DDBJ databases">
        <title>Complete and WGS of Bordetella genogroups.</title>
        <authorList>
            <person name="Spilker T."/>
            <person name="LiPuma J."/>
        </authorList>
    </citation>
    <scope>NUCLEOTIDE SEQUENCE [LARGE SCALE GENOMIC DNA]</scope>
    <source>
        <strain evidence="9 10">AU9919</strain>
    </source>
</reference>
<dbReference type="GO" id="GO:0008233">
    <property type="term" value="F:peptidase activity"/>
    <property type="evidence" value="ECO:0007669"/>
    <property type="project" value="UniProtKB-KW"/>
</dbReference>